<protein>
    <submittedName>
        <fullName evidence="2">Uncharacterized protein</fullName>
    </submittedName>
</protein>
<comment type="caution">
    <text evidence="2">The sequence shown here is derived from an EMBL/GenBank/DDBJ whole genome shotgun (WGS) entry which is preliminary data.</text>
</comment>
<dbReference type="AlphaFoldDB" id="A0A7C8IHF9"/>
<feature type="transmembrane region" description="Helical" evidence="1">
    <location>
        <begin position="12"/>
        <end position="29"/>
    </location>
</feature>
<evidence type="ECO:0000313" key="2">
    <source>
        <dbReference type="EMBL" id="KAF2876453.1"/>
    </source>
</evidence>
<organism evidence="2 3">
    <name type="scientific">Massariosphaeria phaeospora</name>
    <dbReference type="NCBI Taxonomy" id="100035"/>
    <lineage>
        <taxon>Eukaryota</taxon>
        <taxon>Fungi</taxon>
        <taxon>Dikarya</taxon>
        <taxon>Ascomycota</taxon>
        <taxon>Pezizomycotina</taxon>
        <taxon>Dothideomycetes</taxon>
        <taxon>Pleosporomycetidae</taxon>
        <taxon>Pleosporales</taxon>
        <taxon>Pleosporales incertae sedis</taxon>
        <taxon>Massariosphaeria</taxon>
    </lineage>
</organism>
<keyword evidence="3" id="KW-1185">Reference proteome</keyword>
<keyword evidence="1" id="KW-1133">Transmembrane helix</keyword>
<keyword evidence="1" id="KW-0472">Membrane</keyword>
<dbReference type="Proteomes" id="UP000481861">
    <property type="component" value="Unassembled WGS sequence"/>
</dbReference>
<evidence type="ECO:0000256" key="1">
    <source>
        <dbReference type="SAM" id="Phobius"/>
    </source>
</evidence>
<accession>A0A7C8IHF9</accession>
<proteinExistence type="predicted"/>
<dbReference type="EMBL" id="JAADJZ010000003">
    <property type="protein sequence ID" value="KAF2876453.1"/>
    <property type="molecule type" value="Genomic_DNA"/>
</dbReference>
<name>A0A7C8IHF9_9PLEO</name>
<gene>
    <name evidence="2" type="ORF">BDV95DRAFT_226073</name>
</gene>
<evidence type="ECO:0000313" key="3">
    <source>
        <dbReference type="Proteomes" id="UP000481861"/>
    </source>
</evidence>
<keyword evidence="1" id="KW-0812">Transmembrane</keyword>
<sequence length="87" mass="9851">MTDLGVGFDRAVTTIIALAMMCMFPLARAKWCAYARRMPTIFETRVTSENQLLTIPLPPIAIDYAGFYLQTSTPARMQSEEMRLDTQ</sequence>
<reference evidence="2 3" key="1">
    <citation type="submission" date="2020-01" db="EMBL/GenBank/DDBJ databases">
        <authorList>
            <consortium name="DOE Joint Genome Institute"/>
            <person name="Haridas S."/>
            <person name="Albert R."/>
            <person name="Binder M."/>
            <person name="Bloem J."/>
            <person name="Labutti K."/>
            <person name="Salamov A."/>
            <person name="Andreopoulos B."/>
            <person name="Baker S.E."/>
            <person name="Barry K."/>
            <person name="Bills G."/>
            <person name="Bluhm B.H."/>
            <person name="Cannon C."/>
            <person name="Castanera R."/>
            <person name="Culley D.E."/>
            <person name="Daum C."/>
            <person name="Ezra D."/>
            <person name="Gonzalez J.B."/>
            <person name="Henrissat B."/>
            <person name="Kuo A."/>
            <person name="Liang C."/>
            <person name="Lipzen A."/>
            <person name="Lutzoni F."/>
            <person name="Magnuson J."/>
            <person name="Mondo S."/>
            <person name="Nolan M."/>
            <person name="Ohm R."/>
            <person name="Pangilinan J."/>
            <person name="Park H.-J.H."/>
            <person name="Ramirez L."/>
            <person name="Alfaro M."/>
            <person name="Sun H."/>
            <person name="Tritt A."/>
            <person name="Yoshinaga Y."/>
            <person name="Zwiers L.-H.L."/>
            <person name="Turgeon B.G."/>
            <person name="Goodwin S.B."/>
            <person name="Spatafora J.W."/>
            <person name="Crous P.W."/>
            <person name="Grigoriev I.V."/>
        </authorList>
    </citation>
    <scope>NUCLEOTIDE SEQUENCE [LARGE SCALE GENOMIC DNA]</scope>
    <source>
        <strain evidence="2 3">CBS 611.86</strain>
    </source>
</reference>